<keyword evidence="2" id="KW-1185">Reference proteome</keyword>
<evidence type="ECO:0000313" key="2">
    <source>
        <dbReference type="Proteomes" id="UP001320768"/>
    </source>
</evidence>
<proteinExistence type="predicted"/>
<dbReference type="RefSeq" id="WP_258569559.1">
    <property type="nucleotide sequence ID" value="NZ_JAKUDN010000002.1"/>
</dbReference>
<dbReference type="EMBL" id="JAKUDN010000002">
    <property type="protein sequence ID" value="MCP8352454.1"/>
    <property type="molecule type" value="Genomic_DNA"/>
</dbReference>
<sequence>MFSVKSKRTWSNHNALLKKRDTIFGQNFFTNEGLTRFADASVFPLSLSGRNGADSRPDMTGFNRPSIKESPRMTVAEYFIEGYDPETTLLQLSEVIKDASDVELLSLVKAVYQRYLQVLQYQSVNGRPVHIEKSDGLFGVGLVSRMLISRKGVSKTLTAAIRLVLDMLPGVIMSAGYSSMSSDEFTAWQVNLAEFLIQGLDVDEIFLASFDQWPAIRYRKDSLYDNRVTLLAHVLRKNMALINKFNQANMLGVSLLQVLSAKMLKNRDGSNYLYPAEEELRANVRTFFSVGDSVLQLPEIAGNWVCKDVLGYYVNVFLERRPGEEKALVESLIRMSRVVNRVLLSKQLEDLLQRSPEIFRHFPMNFRRNDRFCEVFLNSAIKKGILNEYYFKNIASVPIIIRLLRHEEDKPNFVFKGKIAQFDALKNYRSTKMLLQHDPRVEAYFKEVSIAYLGAIEDIAVFLAASAETLTTLINRGVISTGRPQLVSVIRTAISYHRFGPSESFIKTSDMHGILTQKIAADRILQLDKSHFKLLSSSRKDSIVEMMNESKFNKSKLANTSEAVVSYLYSHDKKGKLDSRITMILKDKPGFILSLHEPLPKYVDAALCKNPSLVCSLSVSQVALWLDEMRSVDRRVSIIRWEKYQKMFGSIEDAVKTASPNIVASSSVLGELVSLHKGLKECVVGKVCELIQSSTNVESLSDKDFAFFGSPLMAETLIRKVILSKGVGFLPLFVKYKVILSHEDYQLATDMLMAEIQKHPEKQQALHTYCLDDQQKDMTDDALLKVSPTYYPQCCKHYRSQVRYLLKALGDTRVKTFALFSQMIQAAMPACFQDLEALRSLKKIAISGGYLDSLKSAKLRSELVYQVALYVDDDYQVHMLESSEESLGAPASKGLGGC</sequence>
<organism evidence="1 2">
    <name type="scientific">Candidatus Synchoanobacter obligatus</name>
    <dbReference type="NCBI Taxonomy" id="2919597"/>
    <lineage>
        <taxon>Bacteria</taxon>
        <taxon>Pseudomonadati</taxon>
        <taxon>Pseudomonadota</taxon>
        <taxon>Gammaproteobacteria</taxon>
        <taxon>Candidatus Comchoanobacterales</taxon>
        <taxon>Candidatus Comchoanobacteraceae</taxon>
        <taxon>Candidatus Synchoanobacter</taxon>
    </lineage>
</organism>
<reference evidence="1 2" key="1">
    <citation type="journal article" date="2022" name="Nat. Microbiol.">
        <title>The microbiome of a bacterivorous marine choanoflagellate contains a resource-demanding obligate bacterial associate.</title>
        <authorList>
            <person name="Needham D.M."/>
            <person name="Poirier C."/>
            <person name="Bachy C."/>
            <person name="George E.E."/>
            <person name="Wilken S."/>
            <person name="Yung C.C.M."/>
            <person name="Limardo A.J."/>
            <person name="Morando M."/>
            <person name="Sudek L."/>
            <person name="Malmstrom R.R."/>
            <person name="Keeling P.J."/>
            <person name="Santoro A.E."/>
            <person name="Worden A.Z."/>
        </authorList>
    </citation>
    <scope>NUCLEOTIDE SEQUENCE [LARGE SCALE GENOMIC DNA]</scope>
    <source>
        <strain evidence="1 2">Comchoano-2</strain>
    </source>
</reference>
<name>A0ABT1L5J6_9GAMM</name>
<protein>
    <submittedName>
        <fullName evidence="1">Uncharacterized protein</fullName>
    </submittedName>
</protein>
<gene>
    <name evidence="1" type="ORF">MKS91_04025</name>
</gene>
<evidence type="ECO:0000313" key="1">
    <source>
        <dbReference type="EMBL" id="MCP8352454.1"/>
    </source>
</evidence>
<dbReference type="Proteomes" id="UP001320768">
    <property type="component" value="Unassembled WGS sequence"/>
</dbReference>
<comment type="caution">
    <text evidence="1">The sequence shown here is derived from an EMBL/GenBank/DDBJ whole genome shotgun (WGS) entry which is preliminary data.</text>
</comment>
<accession>A0ABT1L5J6</accession>